<dbReference type="Proteomes" id="UP001597417">
    <property type="component" value="Unassembled WGS sequence"/>
</dbReference>
<dbReference type="PANTHER" id="PTHR43133:SF8">
    <property type="entry name" value="RNA POLYMERASE SIGMA FACTOR HI_1459-RELATED"/>
    <property type="match status" value="1"/>
</dbReference>
<evidence type="ECO:0000256" key="1">
    <source>
        <dbReference type="ARBA" id="ARBA00010641"/>
    </source>
</evidence>
<evidence type="ECO:0000256" key="5">
    <source>
        <dbReference type="ARBA" id="ARBA00023163"/>
    </source>
</evidence>
<dbReference type="EMBL" id="JBHUKR010000007">
    <property type="protein sequence ID" value="MFD2418360.1"/>
    <property type="molecule type" value="Genomic_DNA"/>
</dbReference>
<evidence type="ECO:0000256" key="2">
    <source>
        <dbReference type="ARBA" id="ARBA00023015"/>
    </source>
</evidence>
<feature type="domain" description="RNA polymerase sigma-70 region 2" evidence="6">
    <location>
        <begin position="30"/>
        <end position="91"/>
    </location>
</feature>
<evidence type="ECO:0000259" key="7">
    <source>
        <dbReference type="Pfam" id="PF04545"/>
    </source>
</evidence>
<dbReference type="RefSeq" id="WP_378266301.1">
    <property type="nucleotide sequence ID" value="NZ_JBHUKR010000007.1"/>
</dbReference>
<evidence type="ECO:0000313" key="9">
    <source>
        <dbReference type="Proteomes" id="UP001597417"/>
    </source>
</evidence>
<gene>
    <name evidence="8" type="ORF">ACFSXZ_18720</name>
</gene>
<keyword evidence="3" id="KW-0731">Sigma factor</keyword>
<name>A0ABW5FVV3_9PSEU</name>
<dbReference type="PANTHER" id="PTHR43133">
    <property type="entry name" value="RNA POLYMERASE ECF-TYPE SIGMA FACTO"/>
    <property type="match status" value="1"/>
</dbReference>
<dbReference type="InterPro" id="IPR013325">
    <property type="entry name" value="RNA_pol_sigma_r2"/>
</dbReference>
<dbReference type="Gene3D" id="1.10.10.10">
    <property type="entry name" value="Winged helix-like DNA-binding domain superfamily/Winged helix DNA-binding domain"/>
    <property type="match status" value="1"/>
</dbReference>
<dbReference type="InterPro" id="IPR013324">
    <property type="entry name" value="RNA_pol_sigma_r3/r4-like"/>
</dbReference>
<feature type="domain" description="RNA polymerase sigma-70 region 4" evidence="7">
    <location>
        <begin position="124"/>
        <end position="172"/>
    </location>
</feature>
<dbReference type="SUPFAM" id="SSF88659">
    <property type="entry name" value="Sigma3 and sigma4 domains of RNA polymerase sigma factors"/>
    <property type="match status" value="1"/>
</dbReference>
<dbReference type="InterPro" id="IPR007630">
    <property type="entry name" value="RNA_pol_sigma70_r4"/>
</dbReference>
<dbReference type="Gene3D" id="1.10.1740.10">
    <property type="match status" value="1"/>
</dbReference>
<evidence type="ECO:0000256" key="3">
    <source>
        <dbReference type="ARBA" id="ARBA00023082"/>
    </source>
</evidence>
<dbReference type="InterPro" id="IPR036388">
    <property type="entry name" value="WH-like_DNA-bd_sf"/>
</dbReference>
<dbReference type="InterPro" id="IPR039425">
    <property type="entry name" value="RNA_pol_sigma-70-like"/>
</dbReference>
<dbReference type="SUPFAM" id="SSF88946">
    <property type="entry name" value="Sigma2 domain of RNA polymerase sigma factors"/>
    <property type="match status" value="1"/>
</dbReference>
<dbReference type="Pfam" id="PF04545">
    <property type="entry name" value="Sigma70_r4"/>
    <property type="match status" value="1"/>
</dbReference>
<keyword evidence="4" id="KW-0238">DNA-binding</keyword>
<keyword evidence="5" id="KW-0804">Transcription</keyword>
<keyword evidence="2" id="KW-0805">Transcription regulation</keyword>
<comment type="caution">
    <text evidence="8">The sequence shown here is derived from an EMBL/GenBank/DDBJ whole genome shotgun (WGS) entry which is preliminary data.</text>
</comment>
<comment type="similarity">
    <text evidence="1">Belongs to the sigma-70 factor family. ECF subfamily.</text>
</comment>
<proteinExistence type="inferred from homology"/>
<evidence type="ECO:0000259" key="6">
    <source>
        <dbReference type="Pfam" id="PF04542"/>
    </source>
</evidence>
<accession>A0ABW5FVV3</accession>
<keyword evidence="9" id="KW-1185">Reference proteome</keyword>
<sequence length="183" mass="20028">MTESELGELIARALDGDQGAWRVLVSGLSALVSMVARAHRLGEADVRDVCQNTWYTLTQHLADLREPARLAGWLSTTARRQALRVVTARRREVPADDLDPGAGATSPEATVLAAERDRVLWQAVARLPQPHRDLVRLLAGEPHLTHAQLAARLGIPPGSIGPLRRRALDRLRRALTAQGFDHA</sequence>
<evidence type="ECO:0000313" key="8">
    <source>
        <dbReference type="EMBL" id="MFD2418360.1"/>
    </source>
</evidence>
<dbReference type="InterPro" id="IPR007627">
    <property type="entry name" value="RNA_pol_sigma70_r2"/>
</dbReference>
<evidence type="ECO:0000256" key="4">
    <source>
        <dbReference type="ARBA" id="ARBA00023125"/>
    </source>
</evidence>
<dbReference type="InterPro" id="IPR014284">
    <property type="entry name" value="RNA_pol_sigma-70_dom"/>
</dbReference>
<reference evidence="9" key="1">
    <citation type="journal article" date="2019" name="Int. J. Syst. Evol. Microbiol.">
        <title>The Global Catalogue of Microorganisms (GCM) 10K type strain sequencing project: providing services to taxonomists for standard genome sequencing and annotation.</title>
        <authorList>
            <consortium name="The Broad Institute Genomics Platform"/>
            <consortium name="The Broad Institute Genome Sequencing Center for Infectious Disease"/>
            <person name="Wu L."/>
            <person name="Ma J."/>
        </authorList>
    </citation>
    <scope>NUCLEOTIDE SEQUENCE [LARGE SCALE GENOMIC DNA]</scope>
    <source>
        <strain evidence="9">CGMCC 4.7645</strain>
    </source>
</reference>
<organism evidence="8 9">
    <name type="scientific">Amycolatopsis pigmentata</name>
    <dbReference type="NCBI Taxonomy" id="450801"/>
    <lineage>
        <taxon>Bacteria</taxon>
        <taxon>Bacillati</taxon>
        <taxon>Actinomycetota</taxon>
        <taxon>Actinomycetes</taxon>
        <taxon>Pseudonocardiales</taxon>
        <taxon>Pseudonocardiaceae</taxon>
        <taxon>Amycolatopsis</taxon>
    </lineage>
</organism>
<dbReference type="Pfam" id="PF04542">
    <property type="entry name" value="Sigma70_r2"/>
    <property type="match status" value="1"/>
</dbReference>
<dbReference type="NCBIfam" id="TIGR02937">
    <property type="entry name" value="sigma70-ECF"/>
    <property type="match status" value="1"/>
</dbReference>
<protein>
    <submittedName>
        <fullName evidence="8">RNA polymerase sigma factor</fullName>
    </submittedName>
</protein>